<proteinExistence type="predicted"/>
<evidence type="ECO:0000313" key="4">
    <source>
        <dbReference type="Proteomes" id="UP000002852"/>
    </source>
</evidence>
<feature type="compositionally biased region" description="Polar residues" evidence="2">
    <location>
        <begin position="1"/>
        <end position="17"/>
    </location>
</feature>
<dbReference type="AlphaFoldDB" id="A0A3B5QXM0"/>
<evidence type="ECO:0008006" key="5">
    <source>
        <dbReference type="Google" id="ProtNLM"/>
    </source>
</evidence>
<protein>
    <recommendedName>
        <fullName evidence="5">L1 transposable element RRM domain-containing protein</fullName>
    </recommendedName>
</protein>
<feature type="region of interest" description="Disordered" evidence="2">
    <location>
        <begin position="1"/>
        <end position="21"/>
    </location>
</feature>
<dbReference type="OMA" id="RAFIVRI"/>
<reference evidence="4" key="2">
    <citation type="journal article" date="2013" name="Nat. Genet.">
        <title>The genome of the platyfish, Xiphophorus maculatus, provides insights into evolutionary adaptation and several complex traits.</title>
        <authorList>
            <person name="Schartl M."/>
            <person name="Walter R.B."/>
            <person name="Shen Y."/>
            <person name="Garcia T."/>
            <person name="Catchen J."/>
            <person name="Amores A."/>
            <person name="Braasch I."/>
            <person name="Chalopin D."/>
            <person name="Volff J.N."/>
            <person name="Lesch K.P."/>
            <person name="Bisazza A."/>
            <person name="Minx P."/>
            <person name="Hillier L."/>
            <person name="Wilson R.K."/>
            <person name="Fuerstenberg S."/>
            <person name="Boore J."/>
            <person name="Searle S."/>
            <person name="Postlethwait J.H."/>
            <person name="Warren W.C."/>
        </authorList>
    </citation>
    <scope>NUCLEOTIDE SEQUENCE [LARGE SCALE GENOMIC DNA]</scope>
    <source>
        <strain evidence="4">JP 163 A</strain>
    </source>
</reference>
<dbReference type="InParanoid" id="A0A3B5QXM0"/>
<keyword evidence="4" id="KW-1185">Reference proteome</keyword>
<reference evidence="4" key="1">
    <citation type="submission" date="2012-01" db="EMBL/GenBank/DDBJ databases">
        <authorList>
            <person name="Walter R."/>
            <person name="Schartl M."/>
            <person name="Warren W."/>
        </authorList>
    </citation>
    <scope>NUCLEOTIDE SEQUENCE [LARGE SCALE GENOMIC DNA]</scope>
    <source>
        <strain evidence="4">JP 163 A</strain>
    </source>
</reference>
<evidence type="ECO:0000256" key="2">
    <source>
        <dbReference type="SAM" id="MobiDB-lite"/>
    </source>
</evidence>
<evidence type="ECO:0000256" key="1">
    <source>
        <dbReference type="SAM" id="Coils"/>
    </source>
</evidence>
<name>A0A3B5QXM0_XIPMA</name>
<dbReference type="Proteomes" id="UP000002852">
    <property type="component" value="Unassembled WGS sequence"/>
</dbReference>
<organism evidence="3 4">
    <name type="scientific">Xiphophorus maculatus</name>
    <name type="common">Southern platyfish</name>
    <name type="synonym">Platypoecilus maculatus</name>
    <dbReference type="NCBI Taxonomy" id="8083"/>
    <lineage>
        <taxon>Eukaryota</taxon>
        <taxon>Metazoa</taxon>
        <taxon>Chordata</taxon>
        <taxon>Craniata</taxon>
        <taxon>Vertebrata</taxon>
        <taxon>Euteleostomi</taxon>
        <taxon>Actinopterygii</taxon>
        <taxon>Neopterygii</taxon>
        <taxon>Teleostei</taxon>
        <taxon>Neoteleostei</taxon>
        <taxon>Acanthomorphata</taxon>
        <taxon>Ovalentaria</taxon>
        <taxon>Atherinomorphae</taxon>
        <taxon>Cyprinodontiformes</taxon>
        <taxon>Poeciliidae</taxon>
        <taxon>Poeciliinae</taxon>
        <taxon>Xiphophorus</taxon>
    </lineage>
</organism>
<reference evidence="3" key="4">
    <citation type="submission" date="2025-09" db="UniProtKB">
        <authorList>
            <consortium name="Ensembl"/>
        </authorList>
    </citation>
    <scope>IDENTIFICATION</scope>
    <source>
        <strain evidence="3">JP 163 A</strain>
    </source>
</reference>
<dbReference type="Gene3D" id="3.30.70.1820">
    <property type="entry name" value="L1 transposable element, RRM domain"/>
    <property type="match status" value="1"/>
</dbReference>
<dbReference type="PANTHER" id="PTHR11505">
    <property type="entry name" value="L1 TRANSPOSABLE ELEMENT-RELATED"/>
    <property type="match status" value="1"/>
</dbReference>
<reference evidence="3" key="3">
    <citation type="submission" date="2025-08" db="UniProtKB">
        <authorList>
            <consortium name="Ensembl"/>
        </authorList>
    </citation>
    <scope>IDENTIFICATION</scope>
    <source>
        <strain evidence="3">JP 163 A</strain>
    </source>
</reference>
<dbReference type="InterPro" id="IPR004244">
    <property type="entry name" value="Transposase_22"/>
</dbReference>
<dbReference type="Ensembl" id="ENSXMAT00000033492.1">
    <property type="protein sequence ID" value="ENSXMAP00000036033.1"/>
    <property type="gene ID" value="ENSXMAG00000026203.1"/>
</dbReference>
<evidence type="ECO:0000313" key="3">
    <source>
        <dbReference type="Ensembl" id="ENSXMAP00000036033.1"/>
    </source>
</evidence>
<keyword evidence="1" id="KW-0175">Coiled coil</keyword>
<feature type="coiled-coil region" evidence="1">
    <location>
        <begin position="40"/>
        <end position="117"/>
    </location>
</feature>
<sequence length="281" mass="31941">TNKPQNQRSVSSKQVANNPEAASKAAIDQAMLLTFRDVVKEVIREENENLRGEIKEEITKAVSPIQPDVDEFTKKFGDYEEGLKNLDKRLEVVETCYADLNNQYHKLLAKTDDLENRGRRCNLRILGIPEGIEQGNPTRFIADLLFNILGGPDGLGKAPLLDRAHRVAAPVPPKGKRPRAFIVRIHYYQEKERIQQLARQKGKLEFRGEQNFIFPDYSIDLSRRRAAVNGIKKLLQKKDGVHYGLIYPACFRISMNGETKMFDSPESAKTFIESKFGPLSE</sequence>
<dbReference type="GeneTree" id="ENSGT00940000177143"/>
<accession>A0A3B5QXM0</accession>